<name>A0ABV5KWQ8_9BACL</name>
<proteinExistence type="predicted"/>
<feature type="transmembrane region" description="Helical" evidence="6">
    <location>
        <begin position="140"/>
        <end position="162"/>
    </location>
</feature>
<sequence>MDTASFFIYCTVATFTPGPTNIVLLSTVHHSGARTAMRYAYGATIGFGVLLGLSALLNTILAAYIPAILMGMRLIGSGYMLYLAYRLYNMNAAHSATPHNATFGSGFLMQFLNPKVVLFALTVIPTFFSPNFASSSAVATGVLVITGIGFAAFVAWVLFGSIFRSLLLKHTKRVNIILAGSLAYAAAMIWT</sequence>
<reference evidence="7 8" key="1">
    <citation type="submission" date="2024-09" db="EMBL/GenBank/DDBJ databases">
        <authorList>
            <person name="Sun Q."/>
            <person name="Mori K."/>
        </authorList>
    </citation>
    <scope>NUCLEOTIDE SEQUENCE [LARGE SCALE GENOMIC DNA]</scope>
    <source>
        <strain evidence="7 8">TISTR 2452</strain>
    </source>
</reference>
<keyword evidence="3 6" id="KW-0812">Transmembrane</keyword>
<gene>
    <name evidence="7" type="ORF">ACFFSY_23305</name>
</gene>
<feature type="transmembrane region" description="Helical" evidence="6">
    <location>
        <begin position="106"/>
        <end position="128"/>
    </location>
</feature>
<comment type="caution">
    <text evidence="7">The sequence shown here is derived from an EMBL/GenBank/DDBJ whole genome shotgun (WGS) entry which is preliminary data.</text>
</comment>
<dbReference type="RefSeq" id="WP_377498602.1">
    <property type="nucleotide sequence ID" value="NZ_JBHMDO010000038.1"/>
</dbReference>
<dbReference type="PANTHER" id="PTHR30086:SF20">
    <property type="entry name" value="ARGININE EXPORTER PROTEIN ARGO-RELATED"/>
    <property type="match status" value="1"/>
</dbReference>
<protein>
    <submittedName>
        <fullName evidence="7">LysE family translocator</fullName>
    </submittedName>
</protein>
<evidence type="ECO:0000256" key="6">
    <source>
        <dbReference type="SAM" id="Phobius"/>
    </source>
</evidence>
<evidence type="ECO:0000256" key="5">
    <source>
        <dbReference type="ARBA" id="ARBA00023136"/>
    </source>
</evidence>
<feature type="transmembrane region" description="Helical" evidence="6">
    <location>
        <begin position="63"/>
        <end position="85"/>
    </location>
</feature>
<accession>A0ABV5KWQ8</accession>
<dbReference type="EMBL" id="JBHMDO010000038">
    <property type="protein sequence ID" value="MFB9328873.1"/>
    <property type="molecule type" value="Genomic_DNA"/>
</dbReference>
<organism evidence="7 8">
    <name type="scientific">Paenibacillus aurantiacus</name>
    <dbReference type="NCBI Taxonomy" id="1936118"/>
    <lineage>
        <taxon>Bacteria</taxon>
        <taxon>Bacillati</taxon>
        <taxon>Bacillota</taxon>
        <taxon>Bacilli</taxon>
        <taxon>Bacillales</taxon>
        <taxon>Paenibacillaceae</taxon>
        <taxon>Paenibacillus</taxon>
    </lineage>
</organism>
<evidence type="ECO:0000313" key="7">
    <source>
        <dbReference type="EMBL" id="MFB9328873.1"/>
    </source>
</evidence>
<feature type="transmembrane region" description="Helical" evidence="6">
    <location>
        <begin position="6"/>
        <end position="27"/>
    </location>
</feature>
<keyword evidence="8" id="KW-1185">Reference proteome</keyword>
<evidence type="ECO:0000256" key="1">
    <source>
        <dbReference type="ARBA" id="ARBA00004651"/>
    </source>
</evidence>
<comment type="subcellular location">
    <subcellularLocation>
        <location evidence="1">Cell membrane</location>
        <topology evidence="1">Multi-pass membrane protein</topology>
    </subcellularLocation>
</comment>
<evidence type="ECO:0000256" key="2">
    <source>
        <dbReference type="ARBA" id="ARBA00022475"/>
    </source>
</evidence>
<keyword evidence="4 6" id="KW-1133">Transmembrane helix</keyword>
<evidence type="ECO:0000313" key="8">
    <source>
        <dbReference type="Proteomes" id="UP001589747"/>
    </source>
</evidence>
<evidence type="ECO:0000256" key="3">
    <source>
        <dbReference type="ARBA" id="ARBA00022692"/>
    </source>
</evidence>
<keyword evidence="2" id="KW-1003">Cell membrane</keyword>
<dbReference type="InterPro" id="IPR001123">
    <property type="entry name" value="LeuE-type"/>
</dbReference>
<dbReference type="Pfam" id="PF01810">
    <property type="entry name" value="LysE"/>
    <property type="match status" value="1"/>
</dbReference>
<dbReference type="PANTHER" id="PTHR30086">
    <property type="entry name" value="ARGININE EXPORTER PROTEIN ARGO"/>
    <property type="match status" value="1"/>
</dbReference>
<dbReference type="Proteomes" id="UP001589747">
    <property type="component" value="Unassembled WGS sequence"/>
</dbReference>
<evidence type="ECO:0000256" key="4">
    <source>
        <dbReference type="ARBA" id="ARBA00022989"/>
    </source>
</evidence>
<keyword evidence="5 6" id="KW-0472">Membrane</keyword>
<feature type="transmembrane region" description="Helical" evidence="6">
    <location>
        <begin position="174"/>
        <end position="190"/>
    </location>
</feature>
<feature type="transmembrane region" description="Helical" evidence="6">
    <location>
        <begin position="39"/>
        <end position="57"/>
    </location>
</feature>